<dbReference type="OrthoDB" id="10321242at2759"/>
<evidence type="ECO:0000313" key="2">
    <source>
        <dbReference type="EMBL" id="KXH68076.1"/>
    </source>
</evidence>
<dbReference type="EMBL" id="JFFI01000385">
    <property type="protein sequence ID" value="KXH68076.1"/>
    <property type="molecule type" value="Genomic_DNA"/>
</dbReference>
<keyword evidence="3" id="KW-1185">Reference proteome</keyword>
<accession>A0A135V5Z2</accession>
<dbReference type="Proteomes" id="UP000070121">
    <property type="component" value="Unassembled WGS sequence"/>
</dbReference>
<comment type="caution">
    <text evidence="2">The sequence shown here is derived from an EMBL/GenBank/DDBJ whole genome shotgun (WGS) entry which is preliminary data.</text>
</comment>
<protein>
    <submittedName>
        <fullName evidence="2">Uncharacterized protein</fullName>
    </submittedName>
</protein>
<sequence>MTDDQDVASIVRTLLLRQVRPLYSLPVRIQALHISKIPNASRKTPAEDPGDASDYKQARASSPDVATEATAVHSPFEEGAGFRHDYIEALGGWMTDHSMAAQCTAQHKPWPHSHSCLASAWAGSACQSNTGPRQTVPLANHRLVFGLSQLPPLQRSHRYTCGWSTISTPSLSLTGRRGGRITTTFTHPLFATTALDPLSLETRL</sequence>
<organism evidence="2 3">
    <name type="scientific">Colletotrichum salicis</name>
    <dbReference type="NCBI Taxonomy" id="1209931"/>
    <lineage>
        <taxon>Eukaryota</taxon>
        <taxon>Fungi</taxon>
        <taxon>Dikarya</taxon>
        <taxon>Ascomycota</taxon>
        <taxon>Pezizomycotina</taxon>
        <taxon>Sordariomycetes</taxon>
        <taxon>Hypocreomycetidae</taxon>
        <taxon>Glomerellales</taxon>
        <taxon>Glomerellaceae</taxon>
        <taxon>Colletotrichum</taxon>
        <taxon>Colletotrichum acutatum species complex</taxon>
    </lineage>
</organism>
<dbReference type="AlphaFoldDB" id="A0A135V5Z2"/>
<gene>
    <name evidence="2" type="ORF">CSAL01_08943</name>
</gene>
<name>A0A135V5Z2_9PEZI</name>
<evidence type="ECO:0000256" key="1">
    <source>
        <dbReference type="SAM" id="MobiDB-lite"/>
    </source>
</evidence>
<feature type="region of interest" description="Disordered" evidence="1">
    <location>
        <begin position="40"/>
        <end position="67"/>
    </location>
</feature>
<reference evidence="2 3" key="1">
    <citation type="submission" date="2014-02" db="EMBL/GenBank/DDBJ databases">
        <title>The genome sequence of Colletotrichum salicis CBS 607.94.</title>
        <authorList>
            <person name="Baroncelli R."/>
            <person name="Thon M.R."/>
        </authorList>
    </citation>
    <scope>NUCLEOTIDE SEQUENCE [LARGE SCALE GENOMIC DNA]</scope>
    <source>
        <strain evidence="2 3">CBS 607.94</strain>
    </source>
</reference>
<evidence type="ECO:0000313" key="3">
    <source>
        <dbReference type="Proteomes" id="UP000070121"/>
    </source>
</evidence>
<proteinExistence type="predicted"/>